<dbReference type="SUPFAM" id="SSF52402">
    <property type="entry name" value="Adenine nucleotide alpha hydrolases-like"/>
    <property type="match status" value="1"/>
</dbReference>
<dbReference type="Pfam" id="PF00582">
    <property type="entry name" value="Usp"/>
    <property type="match status" value="1"/>
</dbReference>
<evidence type="ECO:0000313" key="3">
    <source>
        <dbReference type="EMBL" id="KOX96527.1"/>
    </source>
</evidence>
<name>A0A0M9AQ05_9EURY</name>
<dbReference type="InterPro" id="IPR006015">
    <property type="entry name" value="Universal_stress_UspA"/>
</dbReference>
<dbReference type="InterPro" id="IPR014729">
    <property type="entry name" value="Rossmann-like_a/b/a_fold"/>
</dbReference>
<dbReference type="InterPro" id="IPR006016">
    <property type="entry name" value="UspA"/>
</dbReference>
<evidence type="ECO:0000259" key="2">
    <source>
        <dbReference type="Pfam" id="PF00582"/>
    </source>
</evidence>
<gene>
    <name evidence="3" type="ORF">AMR74_08805</name>
</gene>
<feature type="domain" description="UspA" evidence="2">
    <location>
        <begin position="1"/>
        <end position="137"/>
    </location>
</feature>
<comment type="similarity">
    <text evidence="1">Belongs to the universal stress protein A family.</text>
</comment>
<comment type="caution">
    <text evidence="3">The sequence shown here is derived from an EMBL/GenBank/DDBJ whole genome shotgun (WGS) entry which is preliminary data.</text>
</comment>
<evidence type="ECO:0000313" key="4">
    <source>
        <dbReference type="Proteomes" id="UP000037747"/>
    </source>
</evidence>
<accession>A0A0M9AQ05</accession>
<dbReference type="STRING" id="1765655.AMR74_08805"/>
<dbReference type="PRINTS" id="PR01438">
    <property type="entry name" value="UNVRSLSTRESS"/>
</dbReference>
<proteinExistence type="inferred from homology"/>
<reference evidence="3 4" key="1">
    <citation type="submission" date="2015-08" db="EMBL/GenBank/DDBJ databases">
        <title>Genomes of Isolates from Cabo Rojo, PR.</title>
        <authorList>
            <person name="Sanchez-Nieves R.L."/>
            <person name="Montalvo-Rodriguez R."/>
        </authorList>
    </citation>
    <scope>NUCLEOTIDE SEQUENCE [LARGE SCALE GENOMIC DNA]</scope>
    <source>
        <strain evidence="3 4">5</strain>
    </source>
</reference>
<dbReference type="CDD" id="cd00293">
    <property type="entry name" value="USP-like"/>
    <property type="match status" value="1"/>
</dbReference>
<dbReference type="PANTHER" id="PTHR46268:SF6">
    <property type="entry name" value="UNIVERSAL STRESS PROTEIN UP12"/>
    <property type="match status" value="1"/>
</dbReference>
<dbReference type="RefSeq" id="WP_053771697.1">
    <property type="nucleotide sequence ID" value="NZ_LIST01000003.1"/>
</dbReference>
<keyword evidence="4" id="KW-1185">Reference proteome</keyword>
<dbReference type="AlphaFoldDB" id="A0A0M9AQ05"/>
<dbReference type="EMBL" id="LIST01000003">
    <property type="protein sequence ID" value="KOX96527.1"/>
    <property type="molecule type" value="Genomic_DNA"/>
</dbReference>
<dbReference type="Proteomes" id="UP000037747">
    <property type="component" value="Unassembled WGS sequence"/>
</dbReference>
<dbReference type="Gene3D" id="3.40.50.620">
    <property type="entry name" value="HUPs"/>
    <property type="match status" value="1"/>
</dbReference>
<organism evidence="3 4">
    <name type="scientific">Halorubrum tropicale</name>
    <dbReference type="NCBI Taxonomy" id="1765655"/>
    <lineage>
        <taxon>Archaea</taxon>
        <taxon>Methanobacteriati</taxon>
        <taxon>Methanobacteriota</taxon>
        <taxon>Stenosarchaea group</taxon>
        <taxon>Halobacteria</taxon>
        <taxon>Halobacteriales</taxon>
        <taxon>Haloferacaceae</taxon>
        <taxon>Halorubrum</taxon>
    </lineage>
</organism>
<dbReference type="OrthoDB" id="105697at2157"/>
<dbReference type="PATRIC" id="fig|1705389.3.peg.2530"/>
<protein>
    <submittedName>
        <fullName evidence="3">Universal stress protein UspA</fullName>
    </submittedName>
</protein>
<dbReference type="PANTHER" id="PTHR46268">
    <property type="entry name" value="STRESS RESPONSE PROTEIN NHAX"/>
    <property type="match status" value="1"/>
</dbReference>
<evidence type="ECO:0000256" key="1">
    <source>
        <dbReference type="ARBA" id="ARBA00008791"/>
    </source>
</evidence>
<sequence length="141" mass="14937">MYDAILCPTDGSAGSAAATEQACGLAALTGARVHALFVVDEGIAGADEWDVVVEREEARGERVLDAVAEAAATRDVECERRLRRGRPHEEILDAAADYGVDLIVMGTHGRTGIGRFIAAGSVAERVVRYSELPVLTARVSE</sequence>